<evidence type="ECO:0000313" key="2">
    <source>
        <dbReference type="Proteomes" id="UP001267290"/>
    </source>
</evidence>
<evidence type="ECO:0000313" key="1">
    <source>
        <dbReference type="EMBL" id="MDR6552412.1"/>
    </source>
</evidence>
<proteinExistence type="predicted"/>
<dbReference type="RefSeq" id="WP_310499942.1">
    <property type="nucleotide sequence ID" value="NZ_JAVDSB010000006.1"/>
</dbReference>
<gene>
    <name evidence="1" type="ORF">J2736_003618</name>
</gene>
<accession>A0ABU1NZZ3</accession>
<dbReference type="Proteomes" id="UP001267290">
    <property type="component" value="Unassembled WGS sequence"/>
</dbReference>
<dbReference type="EMBL" id="JAVDSB010000006">
    <property type="protein sequence ID" value="MDR6552412.1"/>
    <property type="molecule type" value="Genomic_DNA"/>
</dbReference>
<comment type="caution">
    <text evidence="1">The sequence shown here is derived from an EMBL/GenBank/DDBJ whole genome shotgun (WGS) entry which is preliminary data.</text>
</comment>
<sequence length="147" mass="16014">MQNLISQLKNIKLKELHTLDYSTSKYSNVEIISAENGILNFTSNGVEHFVPMHLIAGVEVWSGDYDSKILTETDNSDSGESSGMVGLFNSLVGKAKIDFSTLAEQLNDISNAAVIGLNEEIVVLSTRDTVYAVALRCISEVSNVKKT</sequence>
<keyword evidence="2" id="KW-1185">Reference proteome</keyword>
<organism evidence="1 2">
    <name type="scientific">Paenibacillus qinlingensis</name>
    <dbReference type="NCBI Taxonomy" id="1837343"/>
    <lineage>
        <taxon>Bacteria</taxon>
        <taxon>Bacillati</taxon>
        <taxon>Bacillota</taxon>
        <taxon>Bacilli</taxon>
        <taxon>Bacillales</taxon>
        <taxon>Paenibacillaceae</taxon>
        <taxon>Paenibacillus</taxon>
    </lineage>
</organism>
<name>A0ABU1NZZ3_9BACL</name>
<reference evidence="1 2" key="1">
    <citation type="submission" date="2023-07" db="EMBL/GenBank/DDBJ databases">
        <title>Sorghum-associated microbial communities from plants grown in Nebraska, USA.</title>
        <authorList>
            <person name="Schachtman D."/>
        </authorList>
    </citation>
    <scope>NUCLEOTIDE SEQUENCE [LARGE SCALE GENOMIC DNA]</scope>
    <source>
        <strain evidence="1 2">CC258</strain>
    </source>
</reference>
<evidence type="ECO:0008006" key="3">
    <source>
        <dbReference type="Google" id="ProtNLM"/>
    </source>
</evidence>
<protein>
    <recommendedName>
        <fullName evidence="3">Aspartate kinase</fullName>
    </recommendedName>
</protein>